<evidence type="ECO:0000256" key="5">
    <source>
        <dbReference type="PIRSR" id="PIRSR017617-1"/>
    </source>
</evidence>
<evidence type="ECO:0000256" key="4">
    <source>
        <dbReference type="ARBA" id="ARBA00023239"/>
    </source>
</evidence>
<dbReference type="RefSeq" id="WP_072773169.1">
    <property type="nucleotide sequence ID" value="NZ_FRDN01000008.1"/>
</dbReference>
<protein>
    <submittedName>
        <fullName evidence="7">L-threonine aldolase</fullName>
    </submittedName>
</protein>
<reference evidence="8" key="1">
    <citation type="submission" date="2016-12" db="EMBL/GenBank/DDBJ databases">
        <authorList>
            <person name="Varghese N."/>
            <person name="Submissions S."/>
        </authorList>
    </citation>
    <scope>NUCLEOTIDE SEQUENCE [LARGE SCALE GENOMIC DNA]</scope>
    <source>
        <strain evidence="8">DSM 11544</strain>
    </source>
</reference>
<dbReference type="Pfam" id="PF01212">
    <property type="entry name" value="Beta_elim_lyase"/>
    <property type="match status" value="1"/>
</dbReference>
<dbReference type="InterPro" id="IPR023603">
    <property type="entry name" value="Low_specificity_L-TA-like"/>
</dbReference>
<dbReference type="GO" id="GO:0008732">
    <property type="term" value="F:L-allo-threonine aldolase activity"/>
    <property type="evidence" value="ECO:0007669"/>
    <property type="project" value="TreeGrafter"/>
</dbReference>
<organism evidence="7 8">
    <name type="scientific">Desulfitobacterium chlororespirans DSM 11544</name>
    <dbReference type="NCBI Taxonomy" id="1121395"/>
    <lineage>
        <taxon>Bacteria</taxon>
        <taxon>Bacillati</taxon>
        <taxon>Bacillota</taxon>
        <taxon>Clostridia</taxon>
        <taxon>Eubacteriales</taxon>
        <taxon>Desulfitobacteriaceae</taxon>
        <taxon>Desulfitobacterium</taxon>
    </lineage>
</organism>
<gene>
    <name evidence="7" type="ORF">SAMN02745215_02807</name>
</gene>
<dbReference type="AlphaFoldDB" id="A0A1M7TZP0"/>
<evidence type="ECO:0000256" key="1">
    <source>
        <dbReference type="ARBA" id="ARBA00001933"/>
    </source>
</evidence>
<name>A0A1M7TZP0_9FIRM</name>
<dbReference type="SUPFAM" id="SSF53383">
    <property type="entry name" value="PLP-dependent transferases"/>
    <property type="match status" value="1"/>
</dbReference>
<comment type="similarity">
    <text evidence="2">Belongs to the threonine aldolase family.</text>
</comment>
<dbReference type="GO" id="GO:0006545">
    <property type="term" value="P:glycine biosynthetic process"/>
    <property type="evidence" value="ECO:0007669"/>
    <property type="project" value="TreeGrafter"/>
</dbReference>
<proteinExistence type="inferred from homology"/>
<accession>A0A1M7TZP0</accession>
<evidence type="ECO:0000256" key="3">
    <source>
        <dbReference type="ARBA" id="ARBA00022898"/>
    </source>
</evidence>
<sequence>MRSIIDYRSDAVTLATFEMRQAMANAEVGDDFAGEDPTVKQLEAMSAQMFGKEAGLFVISATMANQIAIMTSTQPGDEVLVGEESHIFNMETGGLAALSGVQARPLRSSNGEFSLSDVQRAVRKGGLQSPITRVLCLENTYDLNLGLPLSQEYMSEISMLAHDHDVLVYLDGARIFNAATALKIEPEFLCRGIDVLQFSLCKGLSAPVGAILLGTKDFIAQARRVRQRIGGGVTKAGYMAAAGVVALQTMIDRIEEDHIHAKRLAFKLAEVDESLVNVEKTLTNIVQISLKNAGKDAVLLTAELEKQGIKIKTVDQTTCRLVTHWGITVSDVDKTSEAIKRILGR</sequence>
<dbReference type="InterPro" id="IPR015421">
    <property type="entry name" value="PyrdxlP-dep_Trfase_major"/>
</dbReference>
<evidence type="ECO:0000259" key="6">
    <source>
        <dbReference type="Pfam" id="PF01212"/>
    </source>
</evidence>
<dbReference type="InterPro" id="IPR015422">
    <property type="entry name" value="PyrdxlP-dep_Trfase_small"/>
</dbReference>
<dbReference type="GO" id="GO:0005829">
    <property type="term" value="C:cytosol"/>
    <property type="evidence" value="ECO:0007669"/>
    <property type="project" value="TreeGrafter"/>
</dbReference>
<dbReference type="InterPro" id="IPR015424">
    <property type="entry name" value="PyrdxlP-dep_Trfase"/>
</dbReference>
<keyword evidence="3" id="KW-0663">Pyridoxal phosphate</keyword>
<dbReference type="InterPro" id="IPR001597">
    <property type="entry name" value="ArAA_b-elim_lyase/Thr_aldolase"/>
</dbReference>
<evidence type="ECO:0000313" key="7">
    <source>
        <dbReference type="EMBL" id="SHN76184.1"/>
    </source>
</evidence>
<evidence type="ECO:0000256" key="2">
    <source>
        <dbReference type="ARBA" id="ARBA00006966"/>
    </source>
</evidence>
<dbReference type="PANTHER" id="PTHR48097">
    <property type="entry name" value="L-THREONINE ALDOLASE-RELATED"/>
    <property type="match status" value="1"/>
</dbReference>
<keyword evidence="8" id="KW-1185">Reference proteome</keyword>
<dbReference type="FunFam" id="3.40.640.10:FF:000030">
    <property type="entry name" value="Low-specificity L-threonine aldolase"/>
    <property type="match status" value="1"/>
</dbReference>
<dbReference type="Gene3D" id="3.90.1150.10">
    <property type="entry name" value="Aspartate Aminotransferase, domain 1"/>
    <property type="match status" value="1"/>
</dbReference>
<feature type="domain" description="Aromatic amino acid beta-eliminating lyase/threonine aldolase" evidence="6">
    <location>
        <begin position="6"/>
        <end position="289"/>
    </location>
</feature>
<evidence type="ECO:0000313" key="8">
    <source>
        <dbReference type="Proteomes" id="UP000184010"/>
    </source>
</evidence>
<dbReference type="Gene3D" id="3.40.640.10">
    <property type="entry name" value="Type I PLP-dependent aspartate aminotransferase-like (Major domain)"/>
    <property type="match status" value="1"/>
</dbReference>
<dbReference type="PANTHER" id="PTHR48097:SF9">
    <property type="entry name" value="L-THREONINE ALDOLASE"/>
    <property type="match status" value="1"/>
</dbReference>
<dbReference type="EMBL" id="FRDN01000008">
    <property type="protein sequence ID" value="SHN76184.1"/>
    <property type="molecule type" value="Genomic_DNA"/>
</dbReference>
<dbReference type="STRING" id="1121395.SAMN02745215_02807"/>
<feature type="modified residue" description="N6-(pyridoxal phosphate)lysine" evidence="5">
    <location>
        <position position="202"/>
    </location>
</feature>
<dbReference type="Proteomes" id="UP000184010">
    <property type="component" value="Unassembled WGS sequence"/>
</dbReference>
<dbReference type="GO" id="GO:0006567">
    <property type="term" value="P:L-threonine catabolic process"/>
    <property type="evidence" value="ECO:0007669"/>
    <property type="project" value="TreeGrafter"/>
</dbReference>
<comment type="cofactor">
    <cofactor evidence="1">
        <name>pyridoxal 5'-phosphate</name>
        <dbReference type="ChEBI" id="CHEBI:597326"/>
    </cofactor>
</comment>
<dbReference type="PIRSF" id="PIRSF017617">
    <property type="entry name" value="Thr_aldolase"/>
    <property type="match status" value="1"/>
</dbReference>
<keyword evidence="4" id="KW-0456">Lyase</keyword>
<dbReference type="NCBIfam" id="NF041359">
    <property type="entry name" value="GntG_guanitoxin"/>
    <property type="match status" value="1"/>
</dbReference>